<sequence>MDPYELGSRGLHLTWPMLQHYVATPELTAEAAADLFSAIRSGVLQIEPSHIYSFDDVVQAHHDLEERRTTGSAILRVTQM</sequence>
<evidence type="ECO:0000313" key="1">
    <source>
        <dbReference type="EMBL" id="MDL2408461.1"/>
    </source>
</evidence>
<gene>
    <name evidence="1" type="ORF">PY650_22995</name>
</gene>
<dbReference type="EMBL" id="JARFYN010000034">
    <property type="protein sequence ID" value="MDL2408461.1"/>
    <property type="molecule type" value="Genomic_DNA"/>
</dbReference>
<evidence type="ECO:0000313" key="2">
    <source>
        <dbReference type="Proteomes" id="UP001172630"/>
    </source>
</evidence>
<dbReference type="Gene3D" id="3.90.180.10">
    <property type="entry name" value="Medium-chain alcohol dehydrogenases, catalytic domain"/>
    <property type="match status" value="1"/>
</dbReference>
<protein>
    <submittedName>
        <fullName evidence="1">Zinc-binding dehydrogenase</fullName>
    </submittedName>
</protein>
<keyword evidence="2" id="KW-1185">Reference proteome</keyword>
<dbReference type="Gene3D" id="3.40.50.720">
    <property type="entry name" value="NAD(P)-binding Rossmann-like Domain"/>
    <property type="match status" value="1"/>
</dbReference>
<organism evidence="1 2">
    <name type="scientific">Rhizobium calliandrae</name>
    <dbReference type="NCBI Taxonomy" id="1312182"/>
    <lineage>
        <taxon>Bacteria</taxon>
        <taxon>Pseudomonadati</taxon>
        <taxon>Pseudomonadota</taxon>
        <taxon>Alphaproteobacteria</taxon>
        <taxon>Hyphomicrobiales</taxon>
        <taxon>Rhizobiaceae</taxon>
        <taxon>Rhizobium/Agrobacterium group</taxon>
        <taxon>Rhizobium</taxon>
    </lineage>
</organism>
<dbReference type="RefSeq" id="WP_285881918.1">
    <property type="nucleotide sequence ID" value="NZ_JARFYN010000034.1"/>
</dbReference>
<reference evidence="1" key="1">
    <citation type="submission" date="2023-06" db="EMBL/GenBank/DDBJ databases">
        <title>Phylogenetic Diversity of Rhizobium strains.</title>
        <authorList>
            <person name="Moura F.T."/>
            <person name="Helene L.C.F."/>
            <person name="Hungria M."/>
        </authorList>
    </citation>
    <scope>NUCLEOTIDE SEQUENCE</scope>
    <source>
        <strain evidence="1">CCGE524</strain>
    </source>
</reference>
<comment type="caution">
    <text evidence="1">The sequence shown here is derived from an EMBL/GenBank/DDBJ whole genome shotgun (WGS) entry which is preliminary data.</text>
</comment>
<proteinExistence type="predicted"/>
<dbReference type="Proteomes" id="UP001172630">
    <property type="component" value="Unassembled WGS sequence"/>
</dbReference>
<dbReference type="Pfam" id="PF13602">
    <property type="entry name" value="ADH_zinc_N_2"/>
    <property type="match status" value="1"/>
</dbReference>
<accession>A0ABT7KJ49</accession>
<name>A0ABT7KJ49_9HYPH</name>